<proteinExistence type="inferred from homology"/>
<keyword evidence="2" id="KW-0813">Transport</keyword>
<dbReference type="Gene3D" id="3.40.190.10">
    <property type="entry name" value="Periplasmic binding protein-like II"/>
    <property type="match status" value="2"/>
</dbReference>
<evidence type="ECO:0000313" key="9">
    <source>
        <dbReference type="EMBL" id="OWJ66056.1"/>
    </source>
</evidence>
<evidence type="ECO:0000256" key="7">
    <source>
        <dbReference type="ARBA" id="ARBA00024031"/>
    </source>
</evidence>
<dbReference type="PANTHER" id="PTHR30024">
    <property type="entry name" value="ALIPHATIC SULFONATES-BINDING PROTEIN-RELATED"/>
    <property type="match status" value="1"/>
</dbReference>
<evidence type="ECO:0000256" key="3">
    <source>
        <dbReference type="ARBA" id="ARBA00022475"/>
    </source>
</evidence>
<dbReference type="Pfam" id="PF13379">
    <property type="entry name" value="NMT1_2"/>
    <property type="match status" value="1"/>
</dbReference>
<dbReference type="PROSITE" id="PS51318">
    <property type="entry name" value="TAT"/>
    <property type="match status" value="1"/>
</dbReference>
<comment type="similarity">
    <text evidence="7">Belongs to the CmpA/NrtA family.</text>
</comment>
<dbReference type="EMBL" id="NHON01000029">
    <property type="protein sequence ID" value="OWJ66056.1"/>
    <property type="molecule type" value="Genomic_DNA"/>
</dbReference>
<keyword evidence="6" id="KW-0472">Membrane</keyword>
<feature type="signal peptide" evidence="8">
    <location>
        <begin position="1"/>
        <end position="43"/>
    </location>
</feature>
<dbReference type="STRING" id="1122125.GCA_000423185_04790"/>
<evidence type="ECO:0000256" key="1">
    <source>
        <dbReference type="ARBA" id="ARBA00004308"/>
    </source>
</evidence>
<keyword evidence="5 8" id="KW-0732">Signal</keyword>
<sequence>MTARDRTITTINRRSLLQGTARLTGAAATIAALRTAFPSGAFAQGAGPETTKATLGFIALTDSAPLIVAKEKGLFDQVGLSEVTVSKQASWGTTRDNLVLGSAGGGIDGAHILTPMPYLMTLGTITAENKPLPMQILCRLNTNGQAISVAKDLMPAGATVDAKPLKAAFADMKAKGQDVKCAVTFPGGTHDLWMRYWLAAGGIDPNKDVSTIVVPPPQMVANMKVGNMQAFCVGEPWNDQLVHQGIGYSACVTGELWKDHPEKSLALRADWVDANPKAAAALLQAVLEAQRWADKPENKEEMAQIIGRRAWFNVPPTDILPRSLGTIDYGDGRKVENSPLLMKFWKDFASYPFQSHELWFLTEDRRWGYIAPDVDLKGLIAKVNREDLWRQAAQAAGVPAEEIPAGTSRGKETFFDGKVFDPDAPDAYLASLAIKTVA</sequence>
<dbReference type="RefSeq" id="WP_088152152.1">
    <property type="nucleotide sequence ID" value="NZ_NHON01000029.1"/>
</dbReference>
<accession>A0A211ZLK4</accession>
<comment type="subcellular location">
    <subcellularLocation>
        <location evidence="1">Endomembrane system</location>
    </subcellularLocation>
</comment>
<evidence type="ECO:0000256" key="5">
    <source>
        <dbReference type="ARBA" id="ARBA00022729"/>
    </source>
</evidence>
<feature type="chain" id="PRO_5012465335" evidence="8">
    <location>
        <begin position="44"/>
        <end position="438"/>
    </location>
</feature>
<dbReference type="OrthoDB" id="570524at2"/>
<dbReference type="CDD" id="cd13553">
    <property type="entry name" value="PBP2_NrtA_CpmA_like"/>
    <property type="match status" value="1"/>
</dbReference>
<dbReference type="AlphaFoldDB" id="A0A211ZLK4"/>
<dbReference type="PANTHER" id="PTHR30024:SF7">
    <property type="entry name" value="NITRATE_NITRITE BINDING PROTEIN NRTA"/>
    <property type="match status" value="1"/>
</dbReference>
<keyword evidence="3" id="KW-1003">Cell membrane</keyword>
<evidence type="ECO:0000256" key="6">
    <source>
        <dbReference type="ARBA" id="ARBA00023136"/>
    </source>
</evidence>
<dbReference type="Proteomes" id="UP000196655">
    <property type="component" value="Unassembled WGS sequence"/>
</dbReference>
<protein>
    <submittedName>
        <fullName evidence="9">Bicarbonate-binding protein</fullName>
    </submittedName>
</protein>
<dbReference type="InterPro" id="IPR006311">
    <property type="entry name" value="TAT_signal"/>
</dbReference>
<evidence type="ECO:0000256" key="4">
    <source>
        <dbReference type="ARBA" id="ARBA00022519"/>
    </source>
</evidence>
<name>A0A211ZLK4_9PROT</name>
<reference evidence="10" key="1">
    <citation type="submission" date="2017-05" db="EMBL/GenBank/DDBJ databases">
        <authorList>
            <person name="Macchi M."/>
            <person name="Festa S."/>
            <person name="Coppotelli B.M."/>
            <person name="Morelli I.S."/>
        </authorList>
    </citation>
    <scope>NUCLEOTIDE SEQUENCE [LARGE SCALE GENOMIC DNA]</scope>
    <source>
        <strain evidence="10">I</strain>
    </source>
</reference>
<dbReference type="GO" id="GO:0012505">
    <property type="term" value="C:endomembrane system"/>
    <property type="evidence" value="ECO:0007669"/>
    <property type="project" value="UniProtKB-SubCell"/>
</dbReference>
<keyword evidence="4" id="KW-0997">Cell inner membrane</keyword>
<dbReference type="InterPro" id="IPR044527">
    <property type="entry name" value="NrtA/CpmA_ABC-bd_dom"/>
</dbReference>
<evidence type="ECO:0000256" key="2">
    <source>
        <dbReference type="ARBA" id="ARBA00022448"/>
    </source>
</evidence>
<keyword evidence="10" id="KW-1185">Reference proteome</keyword>
<evidence type="ECO:0000313" key="10">
    <source>
        <dbReference type="Proteomes" id="UP000196655"/>
    </source>
</evidence>
<dbReference type="SUPFAM" id="SSF53850">
    <property type="entry name" value="Periplasmic binding protein-like II"/>
    <property type="match status" value="1"/>
</dbReference>
<comment type="caution">
    <text evidence="9">The sequence shown here is derived from an EMBL/GenBank/DDBJ whole genome shotgun (WGS) entry which is preliminary data.</text>
</comment>
<gene>
    <name evidence="9" type="ORF">BWR60_16670</name>
</gene>
<evidence type="ECO:0000256" key="8">
    <source>
        <dbReference type="SAM" id="SignalP"/>
    </source>
</evidence>
<organism evidence="9 10">
    <name type="scientific">Inquilinus limosus</name>
    <dbReference type="NCBI Taxonomy" id="171674"/>
    <lineage>
        <taxon>Bacteria</taxon>
        <taxon>Pseudomonadati</taxon>
        <taxon>Pseudomonadota</taxon>
        <taxon>Alphaproteobacteria</taxon>
        <taxon>Rhodospirillales</taxon>
        <taxon>Rhodospirillaceae</taxon>
        <taxon>Inquilinus</taxon>
    </lineage>
</organism>